<dbReference type="Proteomes" id="UP001158058">
    <property type="component" value="Unassembled WGS sequence"/>
</dbReference>
<dbReference type="EMBL" id="JAODZF010000001">
    <property type="protein sequence ID" value="MDH0140705.1"/>
    <property type="molecule type" value="Genomic_DNA"/>
</dbReference>
<protein>
    <submittedName>
        <fullName evidence="1">VPA1262 family N-terminal domain-containing protein</fullName>
    </submittedName>
</protein>
<dbReference type="RefSeq" id="WP_279999083.1">
    <property type="nucleotide sequence ID" value="NZ_JAODZF010000001.1"/>
</dbReference>
<comment type="caution">
    <text evidence="1">The sequence shown here is derived from an EMBL/GenBank/DDBJ whole genome shotgun (WGS) entry which is preliminary data.</text>
</comment>
<dbReference type="NCBIfam" id="NF040700">
    <property type="entry name" value="VPA1262_N_dom"/>
    <property type="match status" value="1"/>
</dbReference>
<organism evidence="1 2">
    <name type="scientific">Aquipseudomonas alcaligenes</name>
    <name type="common">Pseudomonas alcaligenes</name>
    <dbReference type="NCBI Taxonomy" id="43263"/>
    <lineage>
        <taxon>Bacteria</taxon>
        <taxon>Pseudomonadati</taxon>
        <taxon>Pseudomonadota</taxon>
        <taxon>Gammaproteobacteria</taxon>
        <taxon>Pseudomonadales</taxon>
        <taxon>Pseudomonadaceae</taxon>
        <taxon>Aquipseudomonas</taxon>
    </lineage>
</organism>
<proteinExistence type="predicted"/>
<name>A0AB73HTY1_AQUAC</name>
<accession>A0AB73HTY1</accession>
<evidence type="ECO:0000313" key="2">
    <source>
        <dbReference type="Proteomes" id="UP001158058"/>
    </source>
</evidence>
<reference evidence="1" key="1">
    <citation type="submission" date="2022-09" db="EMBL/GenBank/DDBJ databases">
        <title>Intensive care unit water sources are persistently colonized with multi-drug resistant bacteria and are the site of extensive horizontal gene transfer of antibiotic resistance genes.</title>
        <authorList>
            <person name="Diorio-Toth L."/>
        </authorList>
    </citation>
    <scope>NUCLEOTIDE SEQUENCE</scope>
    <source>
        <strain evidence="1">GD04146</strain>
    </source>
</reference>
<evidence type="ECO:0000313" key="1">
    <source>
        <dbReference type="EMBL" id="MDH0140705.1"/>
    </source>
</evidence>
<sequence length="541" mass="60075">MSDGNWTIDAALSLLDRLLQPGTVGTFNAFIVYEIVAIPKGESPLNILTVAVAEAIPGACLEQGPVVLNSERIRVDGFPDWTFCVARSVRSLDSVSLALRKLRKDRVWNLSGKSLDVGELRLSAPMFVPPDGTDVVPINAILKNNFWNGSHVLRFCDSDKTRLLPFFDDRRRLQQLSYEIGNLLPVKLTGVIDFLGDIIVQIPVTILQVNWGAGPNKGEVSISVAWHPDATPRELVGAARARFDTGLVAASVIEGFTHSTSLSMDTHDHPFETEVWDKSNGLLLAATASTSYIRQIVMTPHIVWPEPRVFTIPKQDGLVETARIQVGTHHRFVVGDTDVDPANDWRNRRTQLEEAARLAERREFVQYFGNSLPQSDRARALDDLRYLIRQHGAEGVDLWDPYLSAEDVLQTLFWSDSVDAPLRAITNGDEAKEQKSSGSAGFTYNEKQRSILQANCGNALGMNLEFRARSGPAGWSFHDRFLIFPNRADGPLAWSLGTSVNSLGKAHHILQKVSNAALIAGAFESLWLELNERHHFIWSSR</sequence>
<gene>
    <name evidence="1" type="ORF">N7380_00085</name>
</gene>
<dbReference type="AlphaFoldDB" id="A0AB73HTY1"/>